<keyword evidence="2" id="KW-1185">Reference proteome</keyword>
<gene>
    <name evidence="1" type="ORF">DHETER_LOCUS14539</name>
</gene>
<dbReference type="Proteomes" id="UP000789702">
    <property type="component" value="Unassembled WGS sequence"/>
</dbReference>
<accession>A0ACA9QEK4</accession>
<feature type="non-terminal residue" evidence="1">
    <location>
        <position position="94"/>
    </location>
</feature>
<evidence type="ECO:0000313" key="1">
    <source>
        <dbReference type="EMBL" id="CAG8749342.1"/>
    </source>
</evidence>
<evidence type="ECO:0000313" key="2">
    <source>
        <dbReference type="Proteomes" id="UP000789702"/>
    </source>
</evidence>
<name>A0ACA9QEK4_9GLOM</name>
<protein>
    <submittedName>
        <fullName evidence="1">11244_t:CDS:1</fullName>
    </submittedName>
</protein>
<reference evidence="1" key="1">
    <citation type="submission" date="2021-06" db="EMBL/GenBank/DDBJ databases">
        <authorList>
            <person name="Kallberg Y."/>
            <person name="Tangrot J."/>
            <person name="Rosling A."/>
        </authorList>
    </citation>
    <scope>NUCLEOTIDE SEQUENCE</scope>
    <source>
        <strain evidence="1">IL203A</strain>
    </source>
</reference>
<comment type="caution">
    <text evidence="1">The sequence shown here is derived from an EMBL/GenBank/DDBJ whole genome shotgun (WGS) entry which is preliminary data.</text>
</comment>
<sequence length="94" mass="11060">MAFEKFKSRTLQSKWTKLFVLTSALQLIIIIALEGRVLQRNNAFRYKILSQNNTITNETNCNLDPSYDRMFNIESENVVFIVFQLFQLFLCMNA</sequence>
<dbReference type="EMBL" id="CAJVPU010045322">
    <property type="protein sequence ID" value="CAG8749342.1"/>
    <property type="molecule type" value="Genomic_DNA"/>
</dbReference>
<proteinExistence type="predicted"/>
<organism evidence="1 2">
    <name type="scientific">Dentiscutata heterogama</name>
    <dbReference type="NCBI Taxonomy" id="1316150"/>
    <lineage>
        <taxon>Eukaryota</taxon>
        <taxon>Fungi</taxon>
        <taxon>Fungi incertae sedis</taxon>
        <taxon>Mucoromycota</taxon>
        <taxon>Glomeromycotina</taxon>
        <taxon>Glomeromycetes</taxon>
        <taxon>Diversisporales</taxon>
        <taxon>Gigasporaceae</taxon>
        <taxon>Dentiscutata</taxon>
    </lineage>
</organism>